<feature type="compositionally biased region" description="Polar residues" evidence="1">
    <location>
        <begin position="40"/>
        <end position="49"/>
    </location>
</feature>
<keyword evidence="2" id="KW-0812">Transmembrane</keyword>
<accession>A0AA38MAJ7</accession>
<dbReference type="EMBL" id="JALNTZ010000006">
    <property type="protein sequence ID" value="KAJ3649553.1"/>
    <property type="molecule type" value="Genomic_DNA"/>
</dbReference>
<protein>
    <submittedName>
        <fullName evidence="4">Uncharacterized protein</fullName>
    </submittedName>
</protein>
<keyword evidence="2" id="KW-0472">Membrane</keyword>
<evidence type="ECO:0000256" key="2">
    <source>
        <dbReference type="SAM" id="Phobius"/>
    </source>
</evidence>
<name>A0AA38MAJ7_9CUCU</name>
<feature type="signal peptide" evidence="3">
    <location>
        <begin position="1"/>
        <end position="19"/>
    </location>
</feature>
<feature type="region of interest" description="Disordered" evidence="1">
    <location>
        <begin position="40"/>
        <end position="59"/>
    </location>
</feature>
<reference evidence="4" key="1">
    <citation type="journal article" date="2023" name="G3 (Bethesda)">
        <title>Whole genome assemblies of Zophobas morio and Tenebrio molitor.</title>
        <authorList>
            <person name="Kaur S."/>
            <person name="Stinson S.A."/>
            <person name="diCenzo G.C."/>
        </authorList>
    </citation>
    <scope>NUCLEOTIDE SEQUENCE</scope>
    <source>
        <strain evidence="4">QUZm001</strain>
    </source>
</reference>
<evidence type="ECO:0000256" key="3">
    <source>
        <dbReference type="SAM" id="SignalP"/>
    </source>
</evidence>
<dbReference type="Proteomes" id="UP001168821">
    <property type="component" value="Unassembled WGS sequence"/>
</dbReference>
<sequence>MKTSCFITVVALCIGFGTSKKYIPDGGSFQPSMNRYYETNLPSPTNNTRLEAKESKESSDRLRFGIPVTSYGNTGNGVQYGTSNMGYVFSPMKIDVGGIALGALIGLGAVLIVPKLAAAFSGGYGYRSLETDVSSITETLARIDNTLEQHHIDSSSCMQRVICTYVNEAQRNMQTGEANTMDQLIFALTNNTLFSYMLDGTAVKQAIDMGKEGDSERCSSLYSKCPISKENVMKVIASLLPA</sequence>
<organism evidence="4 5">
    <name type="scientific">Zophobas morio</name>
    <dbReference type="NCBI Taxonomy" id="2755281"/>
    <lineage>
        <taxon>Eukaryota</taxon>
        <taxon>Metazoa</taxon>
        <taxon>Ecdysozoa</taxon>
        <taxon>Arthropoda</taxon>
        <taxon>Hexapoda</taxon>
        <taxon>Insecta</taxon>
        <taxon>Pterygota</taxon>
        <taxon>Neoptera</taxon>
        <taxon>Endopterygota</taxon>
        <taxon>Coleoptera</taxon>
        <taxon>Polyphaga</taxon>
        <taxon>Cucujiformia</taxon>
        <taxon>Tenebrionidae</taxon>
        <taxon>Zophobas</taxon>
    </lineage>
</organism>
<evidence type="ECO:0000313" key="5">
    <source>
        <dbReference type="Proteomes" id="UP001168821"/>
    </source>
</evidence>
<evidence type="ECO:0000256" key="1">
    <source>
        <dbReference type="SAM" id="MobiDB-lite"/>
    </source>
</evidence>
<dbReference type="AlphaFoldDB" id="A0AA38MAJ7"/>
<keyword evidence="3" id="KW-0732">Signal</keyword>
<comment type="caution">
    <text evidence="4">The sequence shown here is derived from an EMBL/GenBank/DDBJ whole genome shotgun (WGS) entry which is preliminary data.</text>
</comment>
<dbReference type="InterPro" id="IPR006631">
    <property type="entry name" value="DM4_12"/>
</dbReference>
<keyword evidence="2" id="KW-1133">Transmembrane helix</keyword>
<feature type="chain" id="PRO_5041248640" evidence="3">
    <location>
        <begin position="20"/>
        <end position="242"/>
    </location>
</feature>
<keyword evidence="5" id="KW-1185">Reference proteome</keyword>
<feature type="transmembrane region" description="Helical" evidence="2">
    <location>
        <begin position="96"/>
        <end position="118"/>
    </location>
</feature>
<gene>
    <name evidence="4" type="ORF">Zmor_021289</name>
</gene>
<proteinExistence type="predicted"/>
<dbReference type="Pfam" id="PF07841">
    <property type="entry name" value="DM4_12"/>
    <property type="match status" value="1"/>
</dbReference>
<feature type="compositionally biased region" description="Basic and acidic residues" evidence="1">
    <location>
        <begin position="50"/>
        <end position="59"/>
    </location>
</feature>
<evidence type="ECO:0000313" key="4">
    <source>
        <dbReference type="EMBL" id="KAJ3649553.1"/>
    </source>
</evidence>